<sequence length="527" mass="57867">MELEKQISPRECDDADLLATIGYKPELKRNFSMLQVFGIAFSIMGLLPSIATTLSFSLPAGPYGMVWGWFVASGCIFTVALAMAELGSSLPTSGGLYWWTYHFAPEKAKKPLSFLVGYTNTLGLTGGIMSIDYGFAQIFTSMIIVCTDGKWNPSPYVVYGIFAACVVSHACVGSLGTKHMAKLQTGCIYANITIIVVMIIALPIGGRHHLNSGAYMFGQIENMTEGWPSAWVFFLAWLAPIWTIGAFDSCVHMSEEASNASRAVPFGIIASVGMCWILGFVVIIVIVAVLPHDVQPILGTVYQQPFAQLVYDTLGKNWTIGMMTVLFILQWTMGLSNVIAASRQSWAFSRDGALPFSNFFKVINEKFSNPIRCVWGNALLALCIGCLCMIDAAAAAALFSLAAGANSLAWLIPIALKLFYGRESFVPGPFYLGKFLSTAIGAFATFYLVFVIVLIEFPQTSSHPTKETMNYTCIILFTVWGGCMLYYFLFAHRWYEGPKTTLEPVVMEGQVVNYIEEDDKKKVDGSY</sequence>
<feature type="transmembrane region" description="Helical" evidence="6">
    <location>
        <begin position="230"/>
        <end position="251"/>
    </location>
</feature>
<dbReference type="PANTHER" id="PTHR45649:SF6">
    <property type="entry name" value="GABA-SPECIFIC PERMEASE"/>
    <property type="match status" value="1"/>
</dbReference>
<evidence type="ECO:0000256" key="2">
    <source>
        <dbReference type="ARBA" id="ARBA00022448"/>
    </source>
</evidence>
<name>A0A1H6PW93_YARLL</name>
<feature type="transmembrane region" description="Helical" evidence="6">
    <location>
        <begin position="318"/>
        <end position="340"/>
    </location>
</feature>
<dbReference type="GO" id="GO:0016020">
    <property type="term" value="C:membrane"/>
    <property type="evidence" value="ECO:0007669"/>
    <property type="project" value="UniProtKB-SubCell"/>
</dbReference>
<dbReference type="Pfam" id="PF13520">
    <property type="entry name" value="AA_permease_2"/>
    <property type="match status" value="1"/>
</dbReference>
<dbReference type="GO" id="GO:0022857">
    <property type="term" value="F:transmembrane transporter activity"/>
    <property type="evidence" value="ECO:0007669"/>
    <property type="project" value="InterPro"/>
</dbReference>
<feature type="transmembrane region" description="Helical" evidence="6">
    <location>
        <begin position="34"/>
        <end position="54"/>
    </location>
</feature>
<dbReference type="AlphaFoldDB" id="A0A1H6PW93"/>
<evidence type="ECO:0000313" key="10">
    <source>
        <dbReference type="Proteomes" id="UP000256601"/>
    </source>
</evidence>
<evidence type="ECO:0000313" key="9">
    <source>
        <dbReference type="Proteomes" id="UP000182444"/>
    </source>
</evidence>
<dbReference type="OrthoDB" id="4476201at2759"/>
<feature type="transmembrane region" description="Helical" evidence="6">
    <location>
        <begin position="401"/>
        <end position="420"/>
    </location>
</feature>
<dbReference type="InterPro" id="IPR002293">
    <property type="entry name" value="AA/rel_permease1"/>
</dbReference>
<dbReference type="InterPro" id="IPR004840">
    <property type="entry name" value="Amino_acid_permease_CS"/>
</dbReference>
<keyword evidence="4 6" id="KW-1133">Transmembrane helix</keyword>
<reference evidence="7 9" key="1">
    <citation type="journal article" date="2016" name="PLoS ONE">
        <title>Sequence Assembly of Yarrowia lipolytica Strain W29/CLIB89 Shows Transposable Element Diversity.</title>
        <authorList>
            <person name="Magnan C."/>
            <person name="Yu J."/>
            <person name="Chang I."/>
            <person name="Jahn E."/>
            <person name="Kanomata Y."/>
            <person name="Wu J."/>
            <person name="Zeller M."/>
            <person name="Oakes M."/>
            <person name="Baldi P."/>
            <person name="Sandmeyer S."/>
        </authorList>
    </citation>
    <scope>NUCLEOTIDE SEQUENCE [LARGE SCALE GENOMIC DNA]</scope>
    <source>
        <strain evidence="7">CLIB89</strain>
        <strain evidence="9">CLIB89(W29)</strain>
    </source>
</reference>
<protein>
    <submittedName>
        <fullName evidence="8">Amino acid/polyamine transporter I</fullName>
    </submittedName>
</protein>
<feature type="transmembrane region" description="Helical" evidence="6">
    <location>
        <begin position="112"/>
        <end position="136"/>
    </location>
</feature>
<dbReference type="EMBL" id="KZ857334">
    <property type="protein sequence ID" value="RDW26313.1"/>
    <property type="molecule type" value="Genomic_DNA"/>
</dbReference>
<feature type="transmembrane region" description="Helical" evidence="6">
    <location>
        <begin position="374"/>
        <end position="395"/>
    </location>
</feature>
<evidence type="ECO:0000256" key="1">
    <source>
        <dbReference type="ARBA" id="ARBA00004141"/>
    </source>
</evidence>
<keyword evidence="3 6" id="KW-0812">Transmembrane</keyword>
<dbReference type="EMBL" id="CP017553">
    <property type="protein sequence ID" value="AOW00357.1"/>
    <property type="molecule type" value="Genomic_DNA"/>
</dbReference>
<comment type="subcellular location">
    <subcellularLocation>
        <location evidence="1">Membrane</location>
        <topology evidence="1">Multi-pass membrane protein</topology>
    </subcellularLocation>
</comment>
<keyword evidence="5 6" id="KW-0472">Membrane</keyword>
<gene>
    <name evidence="8" type="ORF">B0I71DRAFT_170446</name>
    <name evidence="7" type="ORF">YALI1_A07103g</name>
</gene>
<dbReference type="VEuPathDB" id="FungiDB:YALI0_A07579g"/>
<dbReference type="GO" id="GO:0006865">
    <property type="term" value="P:amino acid transport"/>
    <property type="evidence" value="ECO:0007669"/>
    <property type="project" value="InterPro"/>
</dbReference>
<dbReference type="PANTHER" id="PTHR45649">
    <property type="entry name" value="AMINO-ACID PERMEASE BAT1"/>
    <property type="match status" value="1"/>
</dbReference>
<feature type="transmembrane region" description="Helical" evidence="6">
    <location>
        <begin position="66"/>
        <end position="84"/>
    </location>
</feature>
<evidence type="ECO:0000256" key="6">
    <source>
        <dbReference type="SAM" id="Phobius"/>
    </source>
</evidence>
<feature type="transmembrane region" description="Helical" evidence="6">
    <location>
        <begin position="469"/>
        <end position="489"/>
    </location>
</feature>
<dbReference type="Gene3D" id="1.20.1740.10">
    <property type="entry name" value="Amino acid/polyamine transporter I"/>
    <property type="match status" value="1"/>
</dbReference>
<proteinExistence type="predicted"/>
<accession>A0A1H6PW93</accession>
<evidence type="ECO:0000256" key="3">
    <source>
        <dbReference type="ARBA" id="ARBA00022692"/>
    </source>
</evidence>
<reference evidence="8 10" key="2">
    <citation type="submission" date="2018-07" db="EMBL/GenBank/DDBJ databases">
        <title>Draft Genome Assemblies for Five Robust Yarrowia lipolytica Strains Exhibiting High Lipid Production and Pentose Sugar Utilization and Sugar Alcohol Secretion from Undetoxified Lignocellulosic Biomass Hydrolysates.</title>
        <authorList>
            <consortium name="DOE Joint Genome Institute"/>
            <person name="Walker C."/>
            <person name="Ryu S."/>
            <person name="Na H."/>
            <person name="Zane M."/>
            <person name="LaButti K."/>
            <person name="Lipzen A."/>
            <person name="Haridas S."/>
            <person name="Barry K."/>
            <person name="Grigoriev I.V."/>
            <person name="Quarterman J."/>
            <person name="Slininger P."/>
            <person name="Dien B."/>
            <person name="Trinh C.T."/>
        </authorList>
    </citation>
    <scope>NUCLEOTIDE SEQUENCE [LARGE SCALE GENOMIC DNA]</scope>
    <source>
        <strain evidence="8 10">YB392</strain>
    </source>
</reference>
<dbReference type="Proteomes" id="UP000256601">
    <property type="component" value="Unassembled WGS sequence"/>
</dbReference>
<evidence type="ECO:0000313" key="7">
    <source>
        <dbReference type="EMBL" id="AOW00357.1"/>
    </source>
</evidence>
<dbReference type="VEuPathDB" id="FungiDB:YALI1_A07103g"/>
<keyword evidence="2" id="KW-0813">Transport</keyword>
<feature type="transmembrane region" description="Helical" evidence="6">
    <location>
        <begin position="188"/>
        <end position="210"/>
    </location>
</feature>
<feature type="transmembrane region" description="Helical" evidence="6">
    <location>
        <begin position="156"/>
        <end position="176"/>
    </location>
</feature>
<dbReference type="eggNOG" id="KOG1289">
    <property type="taxonomic scope" value="Eukaryota"/>
</dbReference>
<dbReference type="PIRSF" id="PIRSF006060">
    <property type="entry name" value="AA_transporter"/>
    <property type="match status" value="1"/>
</dbReference>
<evidence type="ECO:0000256" key="5">
    <source>
        <dbReference type="ARBA" id="ARBA00023136"/>
    </source>
</evidence>
<dbReference type="KEGG" id="yli:2905893"/>
<feature type="transmembrane region" description="Helical" evidence="6">
    <location>
        <begin position="432"/>
        <end position="457"/>
    </location>
</feature>
<feature type="transmembrane region" description="Helical" evidence="6">
    <location>
        <begin position="263"/>
        <end position="290"/>
    </location>
</feature>
<dbReference type="Proteomes" id="UP000182444">
    <property type="component" value="Chromosome 1A"/>
</dbReference>
<dbReference type="PROSITE" id="PS00218">
    <property type="entry name" value="AMINO_ACID_PERMEASE_1"/>
    <property type="match status" value="1"/>
</dbReference>
<evidence type="ECO:0000256" key="4">
    <source>
        <dbReference type="ARBA" id="ARBA00022989"/>
    </source>
</evidence>
<organism evidence="7 9">
    <name type="scientific">Yarrowia lipolytica</name>
    <name type="common">Candida lipolytica</name>
    <dbReference type="NCBI Taxonomy" id="4952"/>
    <lineage>
        <taxon>Eukaryota</taxon>
        <taxon>Fungi</taxon>
        <taxon>Dikarya</taxon>
        <taxon>Ascomycota</taxon>
        <taxon>Saccharomycotina</taxon>
        <taxon>Dipodascomycetes</taxon>
        <taxon>Dipodascales</taxon>
        <taxon>Dipodascales incertae sedis</taxon>
        <taxon>Yarrowia</taxon>
    </lineage>
</organism>
<evidence type="ECO:0000313" key="8">
    <source>
        <dbReference type="EMBL" id="RDW26313.1"/>
    </source>
</evidence>